<keyword evidence="2 10" id="KW-1003">Cell membrane</keyword>
<dbReference type="GO" id="GO:0106408">
    <property type="term" value="F:diadenylate cyclase activity"/>
    <property type="evidence" value="ECO:0007669"/>
    <property type="project" value="UniProtKB-EC"/>
</dbReference>
<gene>
    <name evidence="10" type="primary">dacA</name>
    <name evidence="12" type="ORF">A3F08_00530</name>
</gene>
<dbReference type="AlphaFoldDB" id="A0A1F5EHM4"/>
<evidence type="ECO:0000256" key="3">
    <source>
        <dbReference type="ARBA" id="ARBA00022679"/>
    </source>
</evidence>
<dbReference type="InterPro" id="IPR045585">
    <property type="entry name" value="CdaA_N"/>
</dbReference>
<dbReference type="PANTHER" id="PTHR34185">
    <property type="entry name" value="DIADENYLATE CYCLASE"/>
    <property type="match status" value="1"/>
</dbReference>
<dbReference type="Pfam" id="PF02457">
    <property type="entry name" value="DAC"/>
    <property type="match status" value="1"/>
</dbReference>
<proteinExistence type="inferred from homology"/>
<keyword evidence="5 10" id="KW-0548">Nucleotidyltransferase</keyword>
<dbReference type="InterPro" id="IPR034701">
    <property type="entry name" value="CdaA"/>
</dbReference>
<name>A0A1F5EHM4_9BACT</name>
<dbReference type="GO" id="GO:0005524">
    <property type="term" value="F:ATP binding"/>
    <property type="evidence" value="ECO:0007669"/>
    <property type="project" value="UniProtKB-UniRule"/>
</dbReference>
<evidence type="ECO:0000256" key="4">
    <source>
        <dbReference type="ARBA" id="ARBA00022692"/>
    </source>
</evidence>
<feature type="transmembrane region" description="Helical" evidence="10">
    <location>
        <begin position="30"/>
        <end position="49"/>
    </location>
</feature>
<dbReference type="Proteomes" id="UP000176451">
    <property type="component" value="Unassembled WGS sequence"/>
</dbReference>
<dbReference type="EMBL" id="MEZV01000023">
    <property type="protein sequence ID" value="OGD66929.1"/>
    <property type="molecule type" value="Genomic_DNA"/>
</dbReference>
<evidence type="ECO:0000256" key="6">
    <source>
        <dbReference type="ARBA" id="ARBA00022741"/>
    </source>
</evidence>
<dbReference type="Gene3D" id="3.40.1700.10">
    <property type="entry name" value="DNA integrity scanning protein, DisA, N-terminal domain"/>
    <property type="match status" value="1"/>
</dbReference>
<evidence type="ECO:0000256" key="1">
    <source>
        <dbReference type="ARBA" id="ARBA00000877"/>
    </source>
</evidence>
<dbReference type="EC" id="2.7.7.85" evidence="10"/>
<comment type="subunit">
    <text evidence="10">Probably a homodimer.</text>
</comment>
<dbReference type="STRING" id="1797469.A3F08_00530"/>
<comment type="catalytic activity">
    <reaction evidence="1 10">
        <text>2 ATP = 3',3'-c-di-AMP + 2 diphosphate</text>
        <dbReference type="Rhea" id="RHEA:35655"/>
        <dbReference type="ChEBI" id="CHEBI:30616"/>
        <dbReference type="ChEBI" id="CHEBI:33019"/>
        <dbReference type="ChEBI" id="CHEBI:71500"/>
        <dbReference type="EC" id="2.7.7.85"/>
    </reaction>
</comment>
<dbReference type="InterPro" id="IPR014046">
    <property type="entry name" value="C-di-AMP_synthase"/>
</dbReference>
<dbReference type="InterPro" id="IPR003390">
    <property type="entry name" value="DNA_integrity_scan_DisA_N"/>
</dbReference>
<evidence type="ECO:0000256" key="9">
    <source>
        <dbReference type="ARBA" id="ARBA00023136"/>
    </source>
</evidence>
<evidence type="ECO:0000313" key="13">
    <source>
        <dbReference type="Proteomes" id="UP000176451"/>
    </source>
</evidence>
<evidence type="ECO:0000256" key="10">
    <source>
        <dbReference type="HAMAP-Rule" id="MF_01499"/>
    </source>
</evidence>
<dbReference type="GO" id="GO:0004016">
    <property type="term" value="F:adenylate cyclase activity"/>
    <property type="evidence" value="ECO:0007669"/>
    <property type="project" value="UniProtKB-UniRule"/>
</dbReference>
<evidence type="ECO:0000256" key="8">
    <source>
        <dbReference type="ARBA" id="ARBA00022989"/>
    </source>
</evidence>
<evidence type="ECO:0000256" key="2">
    <source>
        <dbReference type="ARBA" id="ARBA00022475"/>
    </source>
</evidence>
<accession>A0A1F5EHM4</accession>
<dbReference type="SUPFAM" id="SSF143597">
    <property type="entry name" value="YojJ-like"/>
    <property type="match status" value="1"/>
</dbReference>
<dbReference type="GO" id="GO:0006171">
    <property type="term" value="P:cAMP biosynthetic process"/>
    <property type="evidence" value="ECO:0007669"/>
    <property type="project" value="InterPro"/>
</dbReference>
<dbReference type="InterPro" id="IPR050338">
    <property type="entry name" value="DisA"/>
</dbReference>
<dbReference type="PIRSF" id="PIRSF004793">
    <property type="entry name" value="UCP004793"/>
    <property type="match status" value="1"/>
</dbReference>
<keyword evidence="7 10" id="KW-0067">ATP-binding</keyword>
<evidence type="ECO:0000313" key="12">
    <source>
        <dbReference type="EMBL" id="OGD66929.1"/>
    </source>
</evidence>
<comment type="similarity">
    <text evidence="10">Belongs to the adenylate cyclase family. DacA/CdaA subfamily.</text>
</comment>
<dbReference type="PANTHER" id="PTHR34185:SF1">
    <property type="entry name" value="DIADENYLATE CYCLASE"/>
    <property type="match status" value="1"/>
</dbReference>
<keyword evidence="3 10" id="KW-0808">Transferase</keyword>
<organism evidence="12 13">
    <name type="scientific">Candidatus Berkelbacteria bacterium RIFCSPHIGHO2_12_FULL_36_9</name>
    <dbReference type="NCBI Taxonomy" id="1797469"/>
    <lineage>
        <taxon>Bacteria</taxon>
        <taxon>Candidatus Berkelbacteria</taxon>
    </lineage>
</organism>
<sequence length="286" mass="31768">MEQILAGKVEGVEDTISYFWGNISLRENPYIILDVLIVASLLYWGYLFLKETRAMRILYGIFILMGIFLLGRFLHLNTINFILKYAVTGFVVAIPIVFQPELRSALERLGRAEIVSDFAKLRKTEVITIIQEICKSAELLSKNKIGALIVLTRNTGLRDYIETGVKLDALVSSETILTVFTPKTPLHDGAMIISGDKIISAGCTLPLADIQYDYNLGTRHRAAIGLSMQTDALVIVVSEERGLISLASNGVLSQNLTADKLEELLAKLLKQKADKTVPKLKEAENR</sequence>
<dbReference type="InterPro" id="IPR036888">
    <property type="entry name" value="DNA_integrity_DisA_N_sf"/>
</dbReference>
<evidence type="ECO:0000256" key="5">
    <source>
        <dbReference type="ARBA" id="ARBA00022695"/>
    </source>
</evidence>
<protein>
    <recommendedName>
        <fullName evidence="10">Diadenylate cyclase</fullName>
        <shortName evidence="10">DAC</shortName>
        <ecNumber evidence="10">2.7.7.85</ecNumber>
    </recommendedName>
    <alternativeName>
        <fullName evidence="10">Cyclic-di-AMP synthase</fullName>
        <shortName evidence="10">c-di-AMP synthase</shortName>
    </alternativeName>
</protein>
<feature type="transmembrane region" description="Helical" evidence="10">
    <location>
        <begin position="81"/>
        <end position="98"/>
    </location>
</feature>
<evidence type="ECO:0000256" key="7">
    <source>
        <dbReference type="ARBA" id="ARBA00022840"/>
    </source>
</evidence>
<feature type="domain" description="DAC" evidence="11">
    <location>
        <begin position="99"/>
        <end position="258"/>
    </location>
</feature>
<comment type="caution">
    <text evidence="12">The sequence shown here is derived from an EMBL/GenBank/DDBJ whole genome shotgun (WGS) entry which is preliminary data.</text>
</comment>
<keyword evidence="9 10" id="KW-0472">Membrane</keyword>
<reference evidence="12 13" key="1">
    <citation type="journal article" date="2016" name="Nat. Commun.">
        <title>Thousands of microbial genomes shed light on interconnected biogeochemical processes in an aquifer system.</title>
        <authorList>
            <person name="Anantharaman K."/>
            <person name="Brown C.T."/>
            <person name="Hug L.A."/>
            <person name="Sharon I."/>
            <person name="Castelle C.J."/>
            <person name="Probst A.J."/>
            <person name="Thomas B.C."/>
            <person name="Singh A."/>
            <person name="Wilkins M.J."/>
            <person name="Karaoz U."/>
            <person name="Brodie E.L."/>
            <person name="Williams K.H."/>
            <person name="Hubbard S.S."/>
            <person name="Banfield J.F."/>
        </authorList>
    </citation>
    <scope>NUCLEOTIDE SEQUENCE [LARGE SCALE GENOMIC DNA]</scope>
</reference>
<dbReference type="PROSITE" id="PS51794">
    <property type="entry name" value="DAC"/>
    <property type="match status" value="1"/>
</dbReference>
<feature type="transmembrane region" description="Helical" evidence="10">
    <location>
        <begin position="56"/>
        <end position="75"/>
    </location>
</feature>
<dbReference type="Pfam" id="PF19293">
    <property type="entry name" value="CdaA_N"/>
    <property type="match status" value="1"/>
</dbReference>
<keyword evidence="4 10" id="KW-0812">Transmembrane</keyword>
<dbReference type="FunFam" id="3.40.1700.10:FF:000002">
    <property type="entry name" value="Diadenylate cyclase"/>
    <property type="match status" value="1"/>
</dbReference>
<comment type="caution">
    <text evidence="10">Lacks conserved residue(s) required for the propagation of feature annotation.</text>
</comment>
<evidence type="ECO:0000259" key="11">
    <source>
        <dbReference type="PROSITE" id="PS51794"/>
    </source>
</evidence>
<keyword evidence="6 10" id="KW-0547">Nucleotide-binding</keyword>
<keyword evidence="8 10" id="KW-1133">Transmembrane helix</keyword>
<comment type="function">
    <text evidence="10">Catalyzes the condensation of 2 ATP molecules into cyclic di-AMP (c-di-AMP), a second messenger used to regulate differing processes in different bacteria.</text>
</comment>
<dbReference type="HAMAP" id="MF_01499">
    <property type="entry name" value="DacA"/>
    <property type="match status" value="1"/>
</dbReference>
<dbReference type="NCBIfam" id="TIGR00159">
    <property type="entry name" value="diadenylate cyclase CdaA"/>
    <property type="match status" value="1"/>
</dbReference>